<feature type="transmembrane region" description="Helical" evidence="1">
    <location>
        <begin position="147"/>
        <end position="168"/>
    </location>
</feature>
<dbReference type="EMBL" id="CAJVRC010000887">
    <property type="protein sequence ID" value="CAG8905416.1"/>
    <property type="molecule type" value="Genomic_DNA"/>
</dbReference>
<name>A0A9W4KK54_9EURO</name>
<protein>
    <recommendedName>
        <fullName evidence="4">DUF1275 domain protein</fullName>
    </recommendedName>
</protein>
<reference evidence="2" key="1">
    <citation type="submission" date="2021-07" db="EMBL/GenBank/DDBJ databases">
        <authorList>
            <person name="Branca A.L. A."/>
        </authorList>
    </citation>
    <scope>NUCLEOTIDE SEQUENCE</scope>
</reference>
<feature type="transmembrane region" description="Helical" evidence="1">
    <location>
        <begin position="298"/>
        <end position="319"/>
    </location>
</feature>
<keyword evidence="1" id="KW-0812">Transmembrane</keyword>
<evidence type="ECO:0000313" key="2">
    <source>
        <dbReference type="EMBL" id="CAG8905416.1"/>
    </source>
</evidence>
<gene>
    <name evidence="2" type="ORF">PEGY_LOCUS8160</name>
</gene>
<evidence type="ECO:0000256" key="1">
    <source>
        <dbReference type="SAM" id="Phobius"/>
    </source>
</evidence>
<evidence type="ECO:0008006" key="4">
    <source>
        <dbReference type="Google" id="ProtNLM"/>
    </source>
</evidence>
<feature type="transmembrane region" description="Helical" evidence="1">
    <location>
        <begin position="211"/>
        <end position="230"/>
    </location>
</feature>
<dbReference type="AlphaFoldDB" id="A0A9W4KK54"/>
<evidence type="ECO:0000313" key="3">
    <source>
        <dbReference type="Proteomes" id="UP001154252"/>
    </source>
</evidence>
<dbReference type="Proteomes" id="UP001154252">
    <property type="component" value="Unassembled WGS sequence"/>
</dbReference>
<comment type="caution">
    <text evidence="2">The sequence shown here is derived from an EMBL/GenBank/DDBJ whole genome shotgun (WGS) entry which is preliminary data.</text>
</comment>
<dbReference type="OrthoDB" id="5223589at2759"/>
<keyword evidence="3" id="KW-1185">Reference proteome</keyword>
<sequence length="333" mass="36676">MLISAFCPTLDLFATTMPMFQGSPLPNKTPAMELTDLVPWRSSSSNFDDIERQTPDTISFTKSPKVSSIKCNAFDRDLPSRYALGDYFLSEIDTSWSDLPLICCGYVSGLIDALSYNAWGNFSNMHTGNTIFIALGVSGKPDSQPMLWLKALVAVAVFLVGNVFFVYGSRYLGTLRRFTLIVSFAIQTALLLGAALLVEKRVVSPTLDRQIPIDWLQVLTISLIAFQAAGQIVTSRFLAFSEIPTVVLTVMVCDLFVDTELYRRPWSSNPKRNRRLGALLSHFLGAMTAGGMTKETGLASGLWLATALKACITLGWFVWRRKGQDGSHVLSST</sequence>
<feature type="transmembrane region" description="Helical" evidence="1">
    <location>
        <begin position="180"/>
        <end position="199"/>
    </location>
</feature>
<accession>A0A9W4KK54</accession>
<proteinExistence type="predicted"/>
<keyword evidence="1" id="KW-0472">Membrane</keyword>
<keyword evidence="1" id="KW-1133">Transmembrane helix</keyword>
<organism evidence="2 3">
    <name type="scientific">Penicillium egyptiacum</name>
    <dbReference type="NCBI Taxonomy" id="1303716"/>
    <lineage>
        <taxon>Eukaryota</taxon>
        <taxon>Fungi</taxon>
        <taxon>Dikarya</taxon>
        <taxon>Ascomycota</taxon>
        <taxon>Pezizomycotina</taxon>
        <taxon>Eurotiomycetes</taxon>
        <taxon>Eurotiomycetidae</taxon>
        <taxon>Eurotiales</taxon>
        <taxon>Aspergillaceae</taxon>
        <taxon>Penicillium</taxon>
    </lineage>
</organism>
<dbReference type="InterPro" id="IPR010699">
    <property type="entry name" value="DUF1275"/>
</dbReference>
<dbReference type="Pfam" id="PF06912">
    <property type="entry name" value="DUF1275"/>
    <property type="match status" value="1"/>
</dbReference>
<dbReference type="PANTHER" id="PTHR37488">
    <property type="entry name" value="DUF1275 DOMAIN-CONTAINING PROTEIN"/>
    <property type="match status" value="1"/>
</dbReference>
<dbReference type="PANTHER" id="PTHR37488:SF6">
    <property type="entry name" value="DUF1275 DOMAIN PROTEIN (AFU_ORTHOLOGUE AFUA_3G07550)"/>
    <property type="match status" value="1"/>
</dbReference>